<dbReference type="GO" id="GO:0050661">
    <property type="term" value="F:NADP binding"/>
    <property type="evidence" value="ECO:0007669"/>
    <property type="project" value="InterPro"/>
</dbReference>
<evidence type="ECO:0000313" key="10">
    <source>
        <dbReference type="Proteomes" id="UP000031524"/>
    </source>
</evidence>
<keyword evidence="4 6" id="KW-0520">NAD</keyword>
<dbReference type="Pfam" id="PF03446">
    <property type="entry name" value="NAD_binding_2"/>
    <property type="match status" value="1"/>
</dbReference>
<sequence>MKNIAFIGLGNMGGPMAANLVRAGYTVRGVDVVEQAQAAAREQGVEVVPTAAEAARGADVVITMLPTGALVRKVIEEVLEGGVGKPLLFIDSSTVSVAECRDNAAVVRAAGYRFIDAPVSGGTVGAQAGTLAFMVGGSAEDVAEAAPLLDVMGRVTTHCGEVGAGEAAKLCNNMVLGVHQVVIAEAMILGRRLGLDPRTLHDVMAGSTGASWALTTNCPVPGVVESAASSRDFAGGFGTDLIIKDLHLAQVSATDTGTPTPLGDLAAALFRESAAAGHGRRDFSAVIELLESQSR</sequence>
<feature type="domain" description="6-phosphogluconate dehydrogenase NADP-binding" evidence="7">
    <location>
        <begin position="3"/>
        <end position="160"/>
    </location>
</feature>
<comment type="similarity">
    <text evidence="1 6">Belongs to the HIBADH-related family.</text>
</comment>
<gene>
    <name evidence="9" type="ORF">B842_02515</name>
</gene>
<comment type="pathway">
    <text evidence="6">Amino-acid degradation; L-valine degradation.</text>
</comment>
<proteinExistence type="inferred from homology"/>
<dbReference type="HOGENOM" id="CLU_035117_6_0_11"/>
<dbReference type="PROSITE" id="PS00895">
    <property type="entry name" value="3_HYDROXYISOBUT_DH"/>
    <property type="match status" value="1"/>
</dbReference>
<evidence type="ECO:0000256" key="2">
    <source>
        <dbReference type="ARBA" id="ARBA00022456"/>
    </source>
</evidence>
<dbReference type="InterPro" id="IPR013328">
    <property type="entry name" value="6PGD_dom2"/>
</dbReference>
<feature type="domain" description="3-hydroxyisobutyrate dehydrogenase-like NAD-binding" evidence="8">
    <location>
        <begin position="163"/>
        <end position="290"/>
    </location>
</feature>
<dbReference type="InterPro" id="IPR002204">
    <property type="entry name" value="3-OH-isobutyrate_DH-rel_CS"/>
</dbReference>
<reference evidence="9 10" key="1">
    <citation type="submission" date="2013-04" db="EMBL/GenBank/DDBJ databases">
        <title>Complete genome sequence of Corynebacterium humireducens DSM 45392(T), isolated from a wastewater-fed microbial fuel cell.</title>
        <authorList>
            <person name="Ruckert C."/>
            <person name="Albersmeier A."/>
            <person name="Kalinowski J."/>
        </authorList>
    </citation>
    <scope>NUCLEOTIDE SEQUENCE [LARGE SCALE GENOMIC DNA]</scope>
    <source>
        <strain evidence="10">MFC-5</strain>
    </source>
</reference>
<evidence type="ECO:0000256" key="4">
    <source>
        <dbReference type="ARBA" id="ARBA00023027"/>
    </source>
</evidence>
<protein>
    <recommendedName>
        <fullName evidence="6">3-hydroxyisobutyrate dehydrogenase</fullName>
        <shortName evidence="6">HIBADH</shortName>
        <ecNumber evidence="6">1.1.1.31</ecNumber>
    </recommendedName>
</protein>
<dbReference type="Pfam" id="PF14833">
    <property type="entry name" value="NAD_binding_11"/>
    <property type="match status" value="1"/>
</dbReference>
<dbReference type="SUPFAM" id="SSF51735">
    <property type="entry name" value="NAD(P)-binding Rossmann-fold domains"/>
    <property type="match status" value="1"/>
</dbReference>
<comment type="catalytic activity">
    <reaction evidence="6">
        <text>3-hydroxy-2-methylpropanoate + NAD(+) = 2-methyl-3-oxopropanoate + NADH + H(+)</text>
        <dbReference type="Rhea" id="RHEA:17681"/>
        <dbReference type="ChEBI" id="CHEBI:11805"/>
        <dbReference type="ChEBI" id="CHEBI:15378"/>
        <dbReference type="ChEBI" id="CHEBI:57540"/>
        <dbReference type="ChEBI" id="CHEBI:57700"/>
        <dbReference type="ChEBI" id="CHEBI:57945"/>
        <dbReference type="EC" id="1.1.1.31"/>
    </reaction>
</comment>
<dbReference type="InterPro" id="IPR011548">
    <property type="entry name" value="HIBADH"/>
</dbReference>
<dbReference type="Proteomes" id="UP000031524">
    <property type="component" value="Chromosome"/>
</dbReference>
<dbReference type="STRING" id="1223515.B842_02515"/>
<evidence type="ECO:0000313" key="9">
    <source>
        <dbReference type="EMBL" id="AJE32356.1"/>
    </source>
</evidence>
<dbReference type="Gene3D" id="3.40.50.720">
    <property type="entry name" value="NAD(P)-binding Rossmann-like Domain"/>
    <property type="match status" value="1"/>
</dbReference>
<dbReference type="SUPFAM" id="SSF48179">
    <property type="entry name" value="6-phosphogluconate dehydrogenase C-terminal domain-like"/>
    <property type="match status" value="1"/>
</dbReference>
<keyword evidence="3 6" id="KW-0560">Oxidoreductase</keyword>
<dbReference type="InterPro" id="IPR008927">
    <property type="entry name" value="6-PGluconate_DH-like_C_sf"/>
</dbReference>
<dbReference type="UniPathway" id="UPA00362"/>
<dbReference type="PIRSF" id="PIRSF000103">
    <property type="entry name" value="HIBADH"/>
    <property type="match status" value="1"/>
</dbReference>
<dbReference type="Gene3D" id="1.10.1040.10">
    <property type="entry name" value="N-(1-d-carboxylethyl)-l-norvaline Dehydrogenase, domain 2"/>
    <property type="match status" value="1"/>
</dbReference>
<name>A0A0B5D143_9CORY</name>
<dbReference type="NCBIfam" id="TIGR01692">
    <property type="entry name" value="HIBADH"/>
    <property type="match status" value="1"/>
</dbReference>
<dbReference type="AlphaFoldDB" id="A0A0B5D143"/>
<evidence type="ECO:0000256" key="6">
    <source>
        <dbReference type="RuleBase" id="RU910714"/>
    </source>
</evidence>
<evidence type="ECO:0000256" key="3">
    <source>
        <dbReference type="ARBA" id="ARBA00023002"/>
    </source>
</evidence>
<dbReference type="GO" id="GO:0008442">
    <property type="term" value="F:3-hydroxyisobutyrate dehydrogenase activity"/>
    <property type="evidence" value="ECO:0007669"/>
    <property type="project" value="UniProtKB-EC"/>
</dbReference>
<dbReference type="InterPro" id="IPR006115">
    <property type="entry name" value="6PGDH_NADP-bd"/>
</dbReference>
<feature type="active site" evidence="5">
    <location>
        <position position="169"/>
    </location>
</feature>
<keyword evidence="2 6" id="KW-0101">Branched-chain amino acid catabolism</keyword>
<keyword evidence="10" id="KW-1185">Reference proteome</keyword>
<organism evidence="9 10">
    <name type="scientific">Corynebacterium humireducens NBRC 106098 = DSM 45392</name>
    <dbReference type="NCBI Taxonomy" id="1223515"/>
    <lineage>
        <taxon>Bacteria</taxon>
        <taxon>Bacillati</taxon>
        <taxon>Actinomycetota</taxon>
        <taxon>Actinomycetes</taxon>
        <taxon>Mycobacteriales</taxon>
        <taxon>Corynebacteriaceae</taxon>
        <taxon>Corynebacterium</taxon>
    </lineage>
</organism>
<dbReference type="OrthoDB" id="3185659at2"/>
<dbReference type="GO" id="GO:0006574">
    <property type="term" value="P:L-valine catabolic process"/>
    <property type="evidence" value="ECO:0007669"/>
    <property type="project" value="UniProtKB-UniPathway"/>
</dbReference>
<dbReference type="PANTHER" id="PTHR22981:SF7">
    <property type="entry name" value="3-HYDROXYISOBUTYRATE DEHYDROGENASE, MITOCHONDRIAL"/>
    <property type="match status" value="1"/>
</dbReference>
<dbReference type="GO" id="GO:0051287">
    <property type="term" value="F:NAD binding"/>
    <property type="evidence" value="ECO:0007669"/>
    <property type="project" value="InterPro"/>
</dbReference>
<evidence type="ECO:0000259" key="8">
    <source>
        <dbReference type="Pfam" id="PF14833"/>
    </source>
</evidence>
<dbReference type="FunFam" id="1.10.1040.10:FF:000006">
    <property type="entry name" value="3-hydroxyisobutyrate dehydrogenase"/>
    <property type="match status" value="1"/>
</dbReference>
<dbReference type="InterPro" id="IPR029154">
    <property type="entry name" value="HIBADH-like_NADP-bd"/>
</dbReference>
<dbReference type="InterPro" id="IPR036291">
    <property type="entry name" value="NAD(P)-bd_dom_sf"/>
</dbReference>
<dbReference type="KEGG" id="chm:B842_02515"/>
<dbReference type="EMBL" id="CP005286">
    <property type="protein sequence ID" value="AJE32356.1"/>
    <property type="molecule type" value="Genomic_DNA"/>
</dbReference>
<evidence type="ECO:0000256" key="1">
    <source>
        <dbReference type="ARBA" id="ARBA00009080"/>
    </source>
</evidence>
<dbReference type="InterPro" id="IPR015815">
    <property type="entry name" value="HIBADH-related"/>
</dbReference>
<evidence type="ECO:0000259" key="7">
    <source>
        <dbReference type="Pfam" id="PF03446"/>
    </source>
</evidence>
<dbReference type="PANTHER" id="PTHR22981">
    <property type="entry name" value="3-HYDROXYISOBUTYRATE DEHYDROGENASE-RELATED"/>
    <property type="match status" value="1"/>
</dbReference>
<accession>A0A0B5D143</accession>
<dbReference type="EC" id="1.1.1.31" evidence="6"/>
<evidence type="ECO:0000256" key="5">
    <source>
        <dbReference type="PIRSR" id="PIRSR000103-1"/>
    </source>
</evidence>